<comment type="caution">
    <text evidence="9">The sequence shown here is derived from an EMBL/GenBank/DDBJ whole genome shotgun (WGS) entry which is preliminary data.</text>
</comment>
<organism evidence="9 10">
    <name type="scientific">Litorilinea aerophila</name>
    <dbReference type="NCBI Taxonomy" id="1204385"/>
    <lineage>
        <taxon>Bacteria</taxon>
        <taxon>Bacillati</taxon>
        <taxon>Chloroflexota</taxon>
        <taxon>Caldilineae</taxon>
        <taxon>Caldilineales</taxon>
        <taxon>Caldilineaceae</taxon>
        <taxon>Litorilinea</taxon>
    </lineage>
</organism>
<sequence>MGIKLAGATADQTKHRSQEDLLLRKPQTYWRMAVQSLARDRLTLAAMAFVTLLAVLAMLAEPITETLVGVGPNQTNPANAFQQPYLIPYIQWRLGLDPMTAPLMLGQSGGIPHWLGTDQLGRDQLARLLYGGRVSLTVAFSAAAIALVLGVFIGAVAGYFGGVVDDVVMWIINTLVSIPGIYLLIIVSAIFKPNPTTLTLFLGFLGWFGTARFVRGNVFKIKALDFVLAARALGARDSRILWQHLIPNSIPVIIVVTAIDIGTLILVESSLSFLGLGIQPPTATWGSMLTRANNFVFLRDPATGQFTALHLLVAPGLLITLTVLAFYLIGDGLRDALDPRLKR</sequence>
<evidence type="ECO:0000256" key="4">
    <source>
        <dbReference type="ARBA" id="ARBA00022692"/>
    </source>
</evidence>
<name>A0A540VM57_9CHLR</name>
<evidence type="ECO:0000259" key="8">
    <source>
        <dbReference type="PROSITE" id="PS50928"/>
    </source>
</evidence>
<dbReference type="GO" id="GO:0055085">
    <property type="term" value="P:transmembrane transport"/>
    <property type="evidence" value="ECO:0007669"/>
    <property type="project" value="InterPro"/>
</dbReference>
<protein>
    <submittedName>
        <fullName evidence="9">ABC transporter permease</fullName>
    </submittedName>
</protein>
<comment type="subcellular location">
    <subcellularLocation>
        <location evidence="1 7">Cell membrane</location>
        <topology evidence="1 7">Multi-pass membrane protein</topology>
    </subcellularLocation>
</comment>
<evidence type="ECO:0000313" key="10">
    <source>
        <dbReference type="Proteomes" id="UP000317371"/>
    </source>
</evidence>
<dbReference type="AlphaFoldDB" id="A0A540VM57"/>
<dbReference type="SUPFAM" id="SSF161098">
    <property type="entry name" value="MetI-like"/>
    <property type="match status" value="1"/>
</dbReference>
<accession>A0A540VM57</accession>
<dbReference type="InterPro" id="IPR035906">
    <property type="entry name" value="MetI-like_sf"/>
</dbReference>
<gene>
    <name evidence="9" type="ORF">FKZ61_00235</name>
</gene>
<proteinExistence type="inferred from homology"/>
<evidence type="ECO:0000313" key="9">
    <source>
        <dbReference type="EMBL" id="TQE97847.1"/>
    </source>
</evidence>
<dbReference type="InterPro" id="IPR050366">
    <property type="entry name" value="BP-dependent_transpt_permease"/>
</dbReference>
<dbReference type="PANTHER" id="PTHR43386:SF1">
    <property type="entry name" value="D,D-DIPEPTIDE TRANSPORT SYSTEM PERMEASE PROTEIN DDPC-RELATED"/>
    <property type="match status" value="1"/>
</dbReference>
<feature type="transmembrane region" description="Helical" evidence="7">
    <location>
        <begin position="138"/>
        <end position="160"/>
    </location>
</feature>
<dbReference type="PROSITE" id="PS50928">
    <property type="entry name" value="ABC_TM1"/>
    <property type="match status" value="1"/>
</dbReference>
<keyword evidence="10" id="KW-1185">Reference proteome</keyword>
<keyword evidence="6 7" id="KW-0472">Membrane</keyword>
<evidence type="ECO:0000256" key="3">
    <source>
        <dbReference type="ARBA" id="ARBA00022475"/>
    </source>
</evidence>
<keyword evidence="3" id="KW-1003">Cell membrane</keyword>
<feature type="transmembrane region" description="Helical" evidence="7">
    <location>
        <begin position="42"/>
        <end position="60"/>
    </location>
</feature>
<keyword evidence="2 7" id="KW-0813">Transport</keyword>
<dbReference type="InParanoid" id="A0A540VM57"/>
<evidence type="ECO:0000256" key="5">
    <source>
        <dbReference type="ARBA" id="ARBA00022989"/>
    </source>
</evidence>
<dbReference type="Gene3D" id="1.10.3720.10">
    <property type="entry name" value="MetI-like"/>
    <property type="match status" value="1"/>
</dbReference>
<evidence type="ECO:0000256" key="7">
    <source>
        <dbReference type="RuleBase" id="RU363032"/>
    </source>
</evidence>
<dbReference type="Proteomes" id="UP000317371">
    <property type="component" value="Unassembled WGS sequence"/>
</dbReference>
<dbReference type="RefSeq" id="WP_141608057.1">
    <property type="nucleotide sequence ID" value="NZ_VIGC02000001.1"/>
</dbReference>
<keyword evidence="4 7" id="KW-0812">Transmembrane</keyword>
<keyword evidence="5 7" id="KW-1133">Transmembrane helix</keyword>
<comment type="similarity">
    <text evidence="7">Belongs to the binding-protein-dependent transport system permease family.</text>
</comment>
<evidence type="ECO:0000256" key="1">
    <source>
        <dbReference type="ARBA" id="ARBA00004651"/>
    </source>
</evidence>
<evidence type="ECO:0000256" key="2">
    <source>
        <dbReference type="ARBA" id="ARBA00022448"/>
    </source>
</evidence>
<feature type="transmembrane region" description="Helical" evidence="7">
    <location>
        <begin position="308"/>
        <end position="330"/>
    </location>
</feature>
<dbReference type="OrthoDB" id="9776213at2"/>
<dbReference type="GO" id="GO:0005886">
    <property type="term" value="C:plasma membrane"/>
    <property type="evidence" value="ECO:0007669"/>
    <property type="project" value="UniProtKB-SubCell"/>
</dbReference>
<feature type="domain" description="ABC transmembrane type-1" evidence="8">
    <location>
        <begin position="132"/>
        <end position="330"/>
    </location>
</feature>
<dbReference type="EMBL" id="VIGC01000001">
    <property type="protein sequence ID" value="TQE97847.1"/>
    <property type="molecule type" value="Genomic_DNA"/>
</dbReference>
<dbReference type="CDD" id="cd06261">
    <property type="entry name" value="TM_PBP2"/>
    <property type="match status" value="1"/>
</dbReference>
<evidence type="ECO:0000256" key="6">
    <source>
        <dbReference type="ARBA" id="ARBA00023136"/>
    </source>
</evidence>
<dbReference type="InterPro" id="IPR000515">
    <property type="entry name" value="MetI-like"/>
</dbReference>
<dbReference type="PANTHER" id="PTHR43386">
    <property type="entry name" value="OLIGOPEPTIDE TRANSPORT SYSTEM PERMEASE PROTEIN APPC"/>
    <property type="match status" value="1"/>
</dbReference>
<reference evidence="9 10" key="1">
    <citation type="submission" date="2019-06" db="EMBL/GenBank/DDBJ databases">
        <title>Genome sequence of Litorilinea aerophila BAA-2444.</title>
        <authorList>
            <person name="Maclea K.S."/>
            <person name="Maurais E.G."/>
            <person name="Iannazzi L.C."/>
        </authorList>
    </citation>
    <scope>NUCLEOTIDE SEQUENCE [LARGE SCALE GENOMIC DNA]</scope>
    <source>
        <strain evidence="9 10">ATCC BAA-2444</strain>
    </source>
</reference>
<dbReference type="Pfam" id="PF00528">
    <property type="entry name" value="BPD_transp_1"/>
    <property type="match status" value="1"/>
</dbReference>
<feature type="transmembrane region" description="Helical" evidence="7">
    <location>
        <begin position="197"/>
        <end position="214"/>
    </location>
</feature>
<feature type="transmembrane region" description="Helical" evidence="7">
    <location>
        <begin position="167"/>
        <end position="191"/>
    </location>
</feature>
<feature type="transmembrane region" description="Helical" evidence="7">
    <location>
        <begin position="245"/>
        <end position="267"/>
    </location>
</feature>